<evidence type="ECO:0000256" key="1">
    <source>
        <dbReference type="SAM" id="MobiDB-lite"/>
    </source>
</evidence>
<feature type="region of interest" description="Disordered" evidence="1">
    <location>
        <begin position="1"/>
        <end position="63"/>
    </location>
</feature>
<dbReference type="Proteomes" id="UP000005223">
    <property type="component" value="Chromosome"/>
</dbReference>
<evidence type="ECO:0000259" key="2">
    <source>
        <dbReference type="Pfam" id="PF11784"/>
    </source>
</evidence>
<proteinExistence type="predicted"/>
<dbReference type="PaxDb" id="187420-MTH_486"/>
<feature type="compositionally biased region" description="Acidic residues" evidence="1">
    <location>
        <begin position="11"/>
        <end position="37"/>
    </location>
</feature>
<dbReference type="EMBL" id="AE000666">
    <property type="protein sequence ID" value="AAB84992.1"/>
    <property type="molecule type" value="Genomic_DNA"/>
</dbReference>
<protein>
    <recommendedName>
        <fullName evidence="2">DUF3320 domain-containing protein</fullName>
    </recommendedName>
</protein>
<dbReference type="KEGG" id="mth:MTH_486"/>
<sequence length="176" mass="19689">MRSPYGQESPETPETEQEAVEPDDMEEAVDEVDEPAVDDSGGLEVTGESGGPDQEPPMDGAAEYVEYETDKLREPDDLYRSPTPIISSVVSEIVSMEGRIHVEEVIRRIRESCGLRRAGRRVRSIINSAIEMAENNGNIKRNGEFLSSQTQCLLRFEGEVEGSTSPSYPPWRSRRR</sequence>
<organism evidence="3 4">
    <name type="scientific">Methanothermobacter thermautotrophicus (strain ATCC 29096 / DSM 1053 / JCM 10044 / NBRC 100330 / Delta H)</name>
    <name type="common">Methanobacterium thermoautotrophicum</name>
    <dbReference type="NCBI Taxonomy" id="187420"/>
    <lineage>
        <taxon>Archaea</taxon>
        <taxon>Methanobacteriati</taxon>
        <taxon>Methanobacteriota</taxon>
        <taxon>Methanomada group</taxon>
        <taxon>Methanobacteria</taxon>
        <taxon>Methanobacteriales</taxon>
        <taxon>Methanobacteriaceae</taxon>
        <taxon>Methanothermobacter</taxon>
    </lineage>
</organism>
<dbReference type="HOGENOM" id="CLU_1521899_0_0_2"/>
<dbReference type="Pfam" id="PF11784">
    <property type="entry name" value="DUF3320"/>
    <property type="match status" value="1"/>
</dbReference>
<dbReference type="STRING" id="187420.MTH_486"/>
<reference evidence="3 4" key="1">
    <citation type="journal article" date="1997" name="J. Bacteriol.">
        <title>Complete genome sequence of Methanobacterium thermoautotrophicum deltaH: functional analysis and comparative genomics.</title>
        <authorList>
            <person name="Smith D.R."/>
            <person name="Doucette-Stamm L.A."/>
            <person name="Deloughery C."/>
            <person name="Lee H.-M."/>
            <person name="Dubois J."/>
            <person name="Aldredge T."/>
            <person name="Bashirzadeh R."/>
            <person name="Blakely D."/>
            <person name="Cook R."/>
            <person name="Gilbert K."/>
            <person name="Harrison D."/>
            <person name="Hoang L."/>
            <person name="Keagle P."/>
            <person name="Lumm W."/>
            <person name="Pothier B."/>
            <person name="Qiu D."/>
            <person name="Spadafora R."/>
            <person name="Vicare R."/>
            <person name="Wang Y."/>
            <person name="Wierzbowski J."/>
            <person name="Gibson R."/>
            <person name="Jiwani N."/>
            <person name="Caruso A."/>
            <person name="Bush D."/>
            <person name="Safer H."/>
            <person name="Patwell D."/>
            <person name="Prabhakar S."/>
            <person name="McDougall S."/>
            <person name="Shimer G."/>
            <person name="Goyal A."/>
            <person name="Pietrovski S."/>
            <person name="Church G.M."/>
            <person name="Daniels C.J."/>
            <person name="Mao J.-i."/>
            <person name="Rice P."/>
            <person name="Nolling J."/>
            <person name="Reeve J.N."/>
        </authorList>
    </citation>
    <scope>NUCLEOTIDE SEQUENCE [LARGE SCALE GENOMIC DNA]</scope>
    <source>
        <strain evidence="4">ATCC 29096 / DSM 1053 / JCM 10044 / NBRC 100330 / Delta H</strain>
    </source>
</reference>
<keyword evidence="4" id="KW-1185">Reference proteome</keyword>
<dbReference type="InParanoid" id="O26586"/>
<feature type="domain" description="DUF3320" evidence="2">
    <location>
        <begin position="76"/>
        <end position="124"/>
    </location>
</feature>
<dbReference type="PIR" id="G69163">
    <property type="entry name" value="G69163"/>
</dbReference>
<dbReference type="RefSeq" id="WP_010876125.1">
    <property type="nucleotide sequence ID" value="NC_000916.1"/>
</dbReference>
<name>O26586_METTH</name>
<dbReference type="AlphaFoldDB" id="O26586"/>
<evidence type="ECO:0000313" key="3">
    <source>
        <dbReference type="EMBL" id="AAB84992.1"/>
    </source>
</evidence>
<dbReference type="InterPro" id="IPR021754">
    <property type="entry name" value="DUF3320"/>
</dbReference>
<evidence type="ECO:0000313" key="4">
    <source>
        <dbReference type="Proteomes" id="UP000005223"/>
    </source>
</evidence>
<dbReference type="EnsemblBacteria" id="AAB84992">
    <property type="protein sequence ID" value="AAB84992"/>
    <property type="gene ID" value="MTH_486"/>
</dbReference>
<dbReference type="GeneID" id="25392401"/>
<accession>O26586</accession>
<gene>
    <name evidence="3" type="ordered locus">MTH_486</name>
</gene>